<sequence>MENIRNCWREEEVNEKYQVIKKFAYTLLLIIFVVVAFNLLCGRNHDLLLSYIPFDLLHIIECTAIWYGENKTVAAKSSIIILSSELNSTMWFLMGAFISKETNYFMCSLFCLNKLLWVANYWIFLNKEFYPTKALLLFLLHRVFYSRLRYPINWSGAFTNDSGFNFFIVRTYWRQTREKSFGKFSYSKTIEKAEKRLSLIFELFPDGILIISSDHKILFSNENLIKLLNCSLQEVIPLINSIEYNEGKTYSQWNVSNKLIDDVSLIQNLQLNDEILLGICQIGQCNLEWKGQKISWDDEDAILLTVRNVNNLIQLERTISDSKLKNVILRSVSHELRTQ</sequence>
<reference evidence="3" key="1">
    <citation type="submission" date="2021-09" db="EMBL/GenBank/DDBJ databases">
        <authorList>
            <consortium name="AG Swart"/>
            <person name="Singh M."/>
            <person name="Singh A."/>
            <person name="Seah K."/>
            <person name="Emmerich C."/>
        </authorList>
    </citation>
    <scope>NUCLEOTIDE SEQUENCE</scope>
    <source>
        <strain evidence="3">ATCC30299</strain>
    </source>
</reference>
<feature type="transmembrane region" description="Helical" evidence="1">
    <location>
        <begin position="23"/>
        <end position="41"/>
    </location>
</feature>
<dbReference type="SUPFAM" id="SSF55785">
    <property type="entry name" value="PYP-like sensor domain (PAS domain)"/>
    <property type="match status" value="1"/>
</dbReference>
<dbReference type="AlphaFoldDB" id="A0AAU9JZU7"/>
<evidence type="ECO:0000259" key="2">
    <source>
        <dbReference type="PROSITE" id="PS50112"/>
    </source>
</evidence>
<keyword evidence="1" id="KW-1133">Transmembrane helix</keyword>
<dbReference type="PROSITE" id="PS50112">
    <property type="entry name" value="PAS"/>
    <property type="match status" value="1"/>
</dbReference>
<name>A0AAU9JZU7_9CILI</name>
<dbReference type="Proteomes" id="UP001162131">
    <property type="component" value="Unassembled WGS sequence"/>
</dbReference>
<evidence type="ECO:0000313" key="3">
    <source>
        <dbReference type="EMBL" id="CAG9327244.1"/>
    </source>
</evidence>
<dbReference type="InterPro" id="IPR000014">
    <property type="entry name" value="PAS"/>
</dbReference>
<feature type="domain" description="PAS" evidence="2">
    <location>
        <begin position="193"/>
        <end position="236"/>
    </location>
</feature>
<accession>A0AAU9JZU7</accession>
<dbReference type="Gene3D" id="3.30.450.20">
    <property type="entry name" value="PAS domain"/>
    <property type="match status" value="1"/>
</dbReference>
<comment type="caution">
    <text evidence="3">The sequence shown here is derived from an EMBL/GenBank/DDBJ whole genome shotgun (WGS) entry which is preliminary data.</text>
</comment>
<organism evidence="3 4">
    <name type="scientific">Blepharisma stoltei</name>
    <dbReference type="NCBI Taxonomy" id="1481888"/>
    <lineage>
        <taxon>Eukaryota</taxon>
        <taxon>Sar</taxon>
        <taxon>Alveolata</taxon>
        <taxon>Ciliophora</taxon>
        <taxon>Postciliodesmatophora</taxon>
        <taxon>Heterotrichea</taxon>
        <taxon>Heterotrichida</taxon>
        <taxon>Blepharismidae</taxon>
        <taxon>Blepharisma</taxon>
    </lineage>
</organism>
<dbReference type="InterPro" id="IPR035965">
    <property type="entry name" value="PAS-like_dom_sf"/>
</dbReference>
<feature type="transmembrane region" description="Helical" evidence="1">
    <location>
        <begin position="104"/>
        <end position="123"/>
    </location>
</feature>
<protein>
    <recommendedName>
        <fullName evidence="2">PAS domain-containing protein</fullName>
    </recommendedName>
</protein>
<keyword evidence="1" id="KW-0812">Transmembrane</keyword>
<keyword evidence="1" id="KW-0472">Membrane</keyword>
<evidence type="ECO:0000313" key="4">
    <source>
        <dbReference type="Proteomes" id="UP001162131"/>
    </source>
</evidence>
<evidence type="ECO:0000256" key="1">
    <source>
        <dbReference type="SAM" id="Phobius"/>
    </source>
</evidence>
<dbReference type="EMBL" id="CAJZBQ010000043">
    <property type="protein sequence ID" value="CAG9327244.1"/>
    <property type="molecule type" value="Genomic_DNA"/>
</dbReference>
<keyword evidence="4" id="KW-1185">Reference proteome</keyword>
<gene>
    <name evidence="3" type="ORF">BSTOLATCC_MIC43284</name>
</gene>
<proteinExistence type="predicted"/>